<dbReference type="AlphaFoldDB" id="A0A6G7VKU1"/>
<feature type="signal peptide" evidence="9">
    <location>
        <begin position="1"/>
        <end position="17"/>
    </location>
</feature>
<evidence type="ECO:0000256" key="8">
    <source>
        <dbReference type="PROSITE-ProRule" id="PRU00433"/>
    </source>
</evidence>
<gene>
    <name evidence="11" type="ORF">G8E03_06930</name>
</gene>
<keyword evidence="12" id="KW-1185">Reference proteome</keyword>
<dbReference type="InterPro" id="IPR051459">
    <property type="entry name" value="Cytochrome_c-type_DH"/>
</dbReference>
<dbReference type="Gene3D" id="1.10.760.10">
    <property type="entry name" value="Cytochrome c-like domain"/>
    <property type="match status" value="1"/>
</dbReference>
<keyword evidence="5 8" id="KW-0479">Metal-binding</keyword>
<keyword evidence="3 8" id="KW-0349">Heme</keyword>
<dbReference type="Pfam" id="PF13442">
    <property type="entry name" value="Cytochrome_CBB3"/>
    <property type="match status" value="1"/>
</dbReference>
<dbReference type="PROSITE" id="PS51007">
    <property type="entry name" value="CYTC"/>
    <property type="match status" value="1"/>
</dbReference>
<dbReference type="PRINTS" id="PR00605">
    <property type="entry name" value="CYTCHROMECIC"/>
</dbReference>
<feature type="domain" description="Cytochrome c" evidence="10">
    <location>
        <begin position="40"/>
        <end position="140"/>
    </location>
</feature>
<protein>
    <submittedName>
        <fullName evidence="11">Cytochrome c</fullName>
    </submittedName>
</protein>
<keyword evidence="2" id="KW-0813">Transport</keyword>
<sequence length="158" mass="17033">MRIAVVSLAALALIAGAGYWAMSASDGSSPTVQLYPDDRQRTANGRLIYRQSCASCHGRELEGQPEWRKAGPDGLMPAPPHDETGHTWHHPDAVLFTLTRDGLGAVLGENASYTSAMPAFGDTLTDEEIVDVLSYIKSTWPEDIRATHDDINARAANG</sequence>
<dbReference type="SUPFAM" id="SSF46626">
    <property type="entry name" value="Cytochrome c"/>
    <property type="match status" value="1"/>
</dbReference>
<evidence type="ECO:0000256" key="9">
    <source>
        <dbReference type="SAM" id="SignalP"/>
    </source>
</evidence>
<dbReference type="GO" id="GO:0009055">
    <property type="term" value="F:electron transfer activity"/>
    <property type="evidence" value="ECO:0007669"/>
    <property type="project" value="InterPro"/>
</dbReference>
<evidence type="ECO:0000256" key="6">
    <source>
        <dbReference type="ARBA" id="ARBA00022982"/>
    </source>
</evidence>
<organism evidence="11 12">
    <name type="scientific">Pontivivens nitratireducens</name>
    <dbReference type="NCBI Taxonomy" id="2758038"/>
    <lineage>
        <taxon>Bacteria</taxon>
        <taxon>Pseudomonadati</taxon>
        <taxon>Pseudomonadota</taxon>
        <taxon>Alphaproteobacteria</taxon>
        <taxon>Rhodobacterales</taxon>
        <taxon>Paracoccaceae</taxon>
        <taxon>Pontivivens</taxon>
    </lineage>
</organism>
<evidence type="ECO:0000256" key="2">
    <source>
        <dbReference type="ARBA" id="ARBA00022448"/>
    </source>
</evidence>
<keyword evidence="9" id="KW-0732">Signal</keyword>
<evidence type="ECO:0000256" key="5">
    <source>
        <dbReference type="ARBA" id="ARBA00022723"/>
    </source>
</evidence>
<dbReference type="GO" id="GO:0005506">
    <property type="term" value="F:iron ion binding"/>
    <property type="evidence" value="ECO:0007669"/>
    <property type="project" value="InterPro"/>
</dbReference>
<comment type="cofactor">
    <cofactor evidence="1">
        <name>heme c</name>
        <dbReference type="ChEBI" id="CHEBI:61717"/>
    </cofactor>
</comment>
<dbReference type="InterPro" id="IPR008168">
    <property type="entry name" value="Cyt_C_IC"/>
</dbReference>
<dbReference type="GO" id="GO:0020037">
    <property type="term" value="F:heme binding"/>
    <property type="evidence" value="ECO:0007669"/>
    <property type="project" value="InterPro"/>
</dbReference>
<dbReference type="InterPro" id="IPR009056">
    <property type="entry name" value="Cyt_c-like_dom"/>
</dbReference>
<feature type="chain" id="PRO_5026172637" evidence="9">
    <location>
        <begin position="18"/>
        <end position="158"/>
    </location>
</feature>
<dbReference type="PANTHER" id="PTHR35008:SF4">
    <property type="entry name" value="BLL4482 PROTEIN"/>
    <property type="match status" value="1"/>
</dbReference>
<dbReference type="KEGG" id="mon:G8E03_06930"/>
<evidence type="ECO:0000256" key="7">
    <source>
        <dbReference type="ARBA" id="ARBA00023004"/>
    </source>
</evidence>
<evidence type="ECO:0000313" key="11">
    <source>
        <dbReference type="EMBL" id="QIK40520.1"/>
    </source>
</evidence>
<dbReference type="EMBL" id="CP049811">
    <property type="protein sequence ID" value="QIK40520.1"/>
    <property type="molecule type" value="Genomic_DNA"/>
</dbReference>
<keyword evidence="4" id="KW-0679">Respiratory chain</keyword>
<name>A0A6G7VKU1_9RHOB</name>
<reference evidence="11 12" key="1">
    <citation type="submission" date="2020-03" db="EMBL/GenBank/DDBJ databases">
        <title>Complete genome sequence of Monaibacterium sp. ALG8 with diverse plasmids.</title>
        <authorList>
            <person name="Sun C."/>
        </authorList>
    </citation>
    <scope>NUCLEOTIDE SEQUENCE [LARGE SCALE GENOMIC DNA]</scope>
    <source>
        <strain evidence="11 12">ALG8</strain>
    </source>
</reference>
<evidence type="ECO:0000256" key="3">
    <source>
        <dbReference type="ARBA" id="ARBA00022617"/>
    </source>
</evidence>
<evidence type="ECO:0000259" key="10">
    <source>
        <dbReference type="PROSITE" id="PS51007"/>
    </source>
</evidence>
<dbReference type="InterPro" id="IPR036909">
    <property type="entry name" value="Cyt_c-like_dom_sf"/>
</dbReference>
<proteinExistence type="predicted"/>
<evidence type="ECO:0000313" key="12">
    <source>
        <dbReference type="Proteomes" id="UP000500791"/>
    </source>
</evidence>
<keyword evidence="7 8" id="KW-0408">Iron</keyword>
<accession>A0A6G7VKU1</accession>
<evidence type="ECO:0000256" key="4">
    <source>
        <dbReference type="ARBA" id="ARBA00022660"/>
    </source>
</evidence>
<dbReference type="Proteomes" id="UP000500791">
    <property type="component" value="Chromosome"/>
</dbReference>
<dbReference type="PANTHER" id="PTHR35008">
    <property type="entry name" value="BLL4482 PROTEIN-RELATED"/>
    <property type="match status" value="1"/>
</dbReference>
<evidence type="ECO:0000256" key="1">
    <source>
        <dbReference type="ARBA" id="ARBA00001926"/>
    </source>
</evidence>
<keyword evidence="6" id="KW-0249">Electron transport</keyword>
<dbReference type="RefSeq" id="WP_166190083.1">
    <property type="nucleotide sequence ID" value="NZ_CP049811.1"/>
</dbReference>